<protein>
    <submittedName>
        <fullName evidence="1">Uncharacterized protein</fullName>
    </submittedName>
</protein>
<accession>A0A1R0X0C6</accession>
<evidence type="ECO:0000313" key="2">
    <source>
        <dbReference type="Proteomes" id="UP000187465"/>
    </source>
</evidence>
<organism evidence="1 2">
    <name type="scientific">Paenibacillus odorifer</name>
    <dbReference type="NCBI Taxonomy" id="189426"/>
    <lineage>
        <taxon>Bacteria</taxon>
        <taxon>Bacillati</taxon>
        <taxon>Bacillota</taxon>
        <taxon>Bacilli</taxon>
        <taxon>Bacillales</taxon>
        <taxon>Paenibacillaceae</taxon>
        <taxon>Paenibacillus</taxon>
    </lineage>
</organism>
<evidence type="ECO:0000313" key="1">
    <source>
        <dbReference type="EMBL" id="OMD25461.1"/>
    </source>
</evidence>
<reference evidence="1 2" key="1">
    <citation type="submission" date="2016-10" db="EMBL/GenBank/DDBJ databases">
        <title>Paenibacillus species isolates.</title>
        <authorList>
            <person name="Beno S.M."/>
        </authorList>
    </citation>
    <scope>NUCLEOTIDE SEQUENCE [LARGE SCALE GENOMIC DNA]</scope>
    <source>
        <strain evidence="1 2">FSL H7-0604</strain>
    </source>
</reference>
<sequence>MITKQTQAKINDLICALSDQATTAIVSGSDVPLSTIDSLTKLIEVASGGIPEDKPPVCGFIIPSPPEEAGVDNE</sequence>
<dbReference type="Proteomes" id="UP000187465">
    <property type="component" value="Unassembled WGS sequence"/>
</dbReference>
<proteinExistence type="predicted"/>
<comment type="caution">
    <text evidence="1">The sequence shown here is derived from an EMBL/GenBank/DDBJ whole genome shotgun (WGS) entry which is preliminary data.</text>
</comment>
<dbReference type="RefSeq" id="WP_036684257.1">
    <property type="nucleotide sequence ID" value="NZ_MKQP01000045.1"/>
</dbReference>
<gene>
    <name evidence="1" type="ORF">BJP51_04230</name>
</gene>
<name>A0A1R0X0C6_9BACL</name>
<dbReference type="EMBL" id="MKQP01000045">
    <property type="protein sequence ID" value="OMD25461.1"/>
    <property type="molecule type" value="Genomic_DNA"/>
</dbReference>
<dbReference type="AlphaFoldDB" id="A0A1R0X0C6"/>